<protein>
    <recommendedName>
        <fullName evidence="11">Calponin-homology (CH) domain-containing protein</fullName>
    </recommendedName>
</protein>
<gene>
    <name evidence="12" type="ORF">PPAR00522_LOCUS9337</name>
</gene>
<organism evidence="12">
    <name type="scientific">Polytomella parva</name>
    <dbReference type="NCBI Taxonomy" id="51329"/>
    <lineage>
        <taxon>Eukaryota</taxon>
        <taxon>Viridiplantae</taxon>
        <taxon>Chlorophyta</taxon>
        <taxon>core chlorophytes</taxon>
        <taxon>Chlorophyceae</taxon>
        <taxon>CS clade</taxon>
        <taxon>Chlamydomonadales</taxon>
        <taxon>Chlamydomonadaceae</taxon>
        <taxon>Polytomella</taxon>
    </lineage>
</organism>
<evidence type="ECO:0000256" key="8">
    <source>
        <dbReference type="ARBA" id="ARBA00023306"/>
    </source>
</evidence>
<evidence type="ECO:0000313" key="12">
    <source>
        <dbReference type="EMBL" id="CAD8772931.1"/>
    </source>
</evidence>
<evidence type="ECO:0000256" key="6">
    <source>
        <dbReference type="ARBA" id="ARBA00022776"/>
    </source>
</evidence>
<evidence type="ECO:0000256" key="7">
    <source>
        <dbReference type="ARBA" id="ARBA00023212"/>
    </source>
</evidence>
<dbReference type="Gene3D" id="2.20.110.10">
    <property type="entry name" value="Histone H3 K4-specific methyltransferase SET7/9 N-terminal domain"/>
    <property type="match status" value="4"/>
</dbReference>
<reference evidence="12" key="1">
    <citation type="submission" date="2021-01" db="EMBL/GenBank/DDBJ databases">
        <authorList>
            <person name="Corre E."/>
            <person name="Pelletier E."/>
            <person name="Niang G."/>
            <person name="Scheremetjew M."/>
            <person name="Finn R."/>
            <person name="Kale V."/>
            <person name="Holt S."/>
            <person name="Cochrane G."/>
            <person name="Meng A."/>
            <person name="Brown T."/>
            <person name="Cohen L."/>
        </authorList>
    </citation>
    <scope>NUCLEOTIDE SEQUENCE</scope>
    <source>
        <strain evidence="12">SAG 63-3</strain>
    </source>
</reference>
<evidence type="ECO:0000256" key="1">
    <source>
        <dbReference type="ARBA" id="ARBA00010729"/>
    </source>
</evidence>
<proteinExistence type="inferred from homology"/>
<dbReference type="InterPro" id="IPR001715">
    <property type="entry name" value="CH_dom"/>
</dbReference>
<dbReference type="EMBL" id="HBFM01014847">
    <property type="protein sequence ID" value="CAD8772931.1"/>
    <property type="molecule type" value="Transcribed_RNA"/>
</dbReference>
<keyword evidence="4" id="KW-0493">Microtubule</keyword>
<evidence type="ECO:0000256" key="10">
    <source>
        <dbReference type="SAM" id="MobiDB-lite"/>
    </source>
</evidence>
<dbReference type="PANTHER" id="PTHR23084:SF179">
    <property type="entry name" value="OS10G0565000 PROTEIN"/>
    <property type="match status" value="1"/>
</dbReference>
<keyword evidence="6" id="KW-0498">Mitosis</keyword>
<dbReference type="SMART" id="SM00698">
    <property type="entry name" value="MORN"/>
    <property type="match status" value="8"/>
</dbReference>
<dbReference type="InterPro" id="IPR036872">
    <property type="entry name" value="CH_dom_sf"/>
</dbReference>
<evidence type="ECO:0000256" key="3">
    <source>
        <dbReference type="ARBA" id="ARBA00022618"/>
    </source>
</evidence>
<dbReference type="PROSITE" id="PS50021">
    <property type="entry name" value="CH"/>
    <property type="match status" value="1"/>
</dbReference>
<comment type="subcellular location">
    <subcellularLocation>
        <location evidence="9">Cytoplasm</location>
        <location evidence="9">Cytoskeleton</location>
        <location evidence="9">Phragmoplast</location>
    </subcellularLocation>
</comment>
<feature type="region of interest" description="Disordered" evidence="10">
    <location>
        <begin position="945"/>
        <end position="966"/>
    </location>
</feature>
<evidence type="ECO:0000256" key="2">
    <source>
        <dbReference type="ARBA" id="ARBA00022490"/>
    </source>
</evidence>
<dbReference type="SUPFAM" id="SSF47576">
    <property type="entry name" value="Calponin-homology domain, CH-domain"/>
    <property type="match status" value="1"/>
</dbReference>
<dbReference type="GO" id="GO:0005874">
    <property type="term" value="C:microtubule"/>
    <property type="evidence" value="ECO:0007669"/>
    <property type="project" value="UniProtKB-KW"/>
</dbReference>
<dbReference type="AlphaFoldDB" id="A0A7S0UZ82"/>
<feature type="compositionally biased region" description="Basic and acidic residues" evidence="10">
    <location>
        <begin position="945"/>
        <end position="958"/>
    </location>
</feature>
<dbReference type="Gene3D" id="1.10.418.10">
    <property type="entry name" value="Calponin-like domain"/>
    <property type="match status" value="1"/>
</dbReference>
<dbReference type="GO" id="GO:0009652">
    <property type="term" value="P:thigmotropism"/>
    <property type="evidence" value="ECO:0007669"/>
    <property type="project" value="UniProtKB-ARBA"/>
</dbReference>
<keyword evidence="3" id="KW-0132">Cell division</keyword>
<dbReference type="GO" id="GO:0016020">
    <property type="term" value="C:membrane"/>
    <property type="evidence" value="ECO:0007669"/>
    <property type="project" value="UniProtKB-ARBA"/>
</dbReference>
<dbReference type="Pfam" id="PF02493">
    <property type="entry name" value="MORN"/>
    <property type="match status" value="8"/>
</dbReference>
<keyword evidence="5" id="KW-0677">Repeat</keyword>
<dbReference type="SUPFAM" id="SSF82185">
    <property type="entry name" value="Histone H3 K4-specific methyltransferase SET7/9 N-terminal domain"/>
    <property type="match status" value="2"/>
</dbReference>
<keyword evidence="8" id="KW-0131">Cell cycle</keyword>
<dbReference type="FunFam" id="1.10.418.10:FF:000028">
    <property type="entry name" value="RP/EB family microtubule-associated protein"/>
    <property type="match status" value="1"/>
</dbReference>
<evidence type="ECO:0000256" key="9">
    <source>
        <dbReference type="ARBA" id="ARBA00060413"/>
    </source>
</evidence>
<sequence length="966" mass="104016">METTAEQVTKPLFATEGLDYYVGRNYLFEWVNKLLGLNVSKIEQFASGALYCQIFDAYFPNLVAIKKVNFLAKEEYEILPNYKILQAALSILEITKELNISSLSQASNPDNLEFLQWLFKHLKGRAINDGYDPFSRRLLTGRGIIKDIPLPNCVTSGFDIYGRPEVPLVPGTLGMGESMRPSSGAIFKLGGSRQPNLTVGSRWREGLIQAAATVRIEDIAPVMQLSNAPADKKIGEKEPGVRGDPGLTIGFSHEGVQTDGDGAFIYYRNGGLGAGYDRDGLFFGRGRIGEGSSPHHPGWIDPSTRDDLCSSSANTTPTAHAHLMSGYSPLEIFRLSSQSIKNMHTTLTTVSAALIAVNGSLGELQVLIASPDAENPISAPGGALAFCGRVHAMREAQSTLLEHSRLALHDIQGFSERYVKPMEEDTTAYFHEEVATLLDELQRMTNTHEVLIETVNECSNRASMAVARGQIALIDNVNNNDNSNPSDSHKKINLRSPEAVKEEFVNGQVALDAALKSLAAEHFALSQGVFRELAAATMDAFAQKRQAAQAQAAAAAASAAAAAQVAAAAAIMNSNGGEGREEAAAAAAEVAQAAQAAAAVAAIPSGKHAKQLRVFKLGEDCQVKQLRNGDVYKGHYHGTKKNGDGMYCFANGDVYEGCFLDDRMHGYGVYVFSHEGRYEGSWNSALYAGAGTETFTKGSTYHGEYDNGLRHGWGVCRFFNGDFYEGQWASGLRNGVGVQQCMDGSNYVGDYIGGKRHGLGIYSFPNGDLFLGQYEDDLPHGYGVYRFASGQCYRGQWAAGKKHGWSSYSLDDGNQYLGQWVDGKPSWVQPAPPENAPTPEPAVQECLVAAASACDASLETEANAIAKAAAFWKEGEHAQDMLKAALTAAAAAAEMAREARRRTEVLTMQLDVGVREHLRKTKAAAAVAEAQAKVSTGGAYMGFGGEKEDMGPNNRKEIGAITSNVL</sequence>
<dbReference type="PANTHER" id="PTHR23084">
    <property type="entry name" value="PHOSPHATIDYLINOSITOL-4-PHOSPHATE 5-KINASE RELATED"/>
    <property type="match status" value="1"/>
</dbReference>
<dbReference type="InterPro" id="IPR003409">
    <property type="entry name" value="MORN"/>
</dbReference>
<dbReference type="GO" id="GO:0009524">
    <property type="term" value="C:phragmoplast"/>
    <property type="evidence" value="ECO:0007669"/>
    <property type="project" value="UniProtKB-SubCell"/>
</dbReference>
<evidence type="ECO:0000259" key="11">
    <source>
        <dbReference type="PROSITE" id="PS50021"/>
    </source>
</evidence>
<name>A0A7S0UZ82_9CHLO</name>
<keyword evidence="2" id="KW-0963">Cytoplasm</keyword>
<comment type="similarity">
    <text evidence="1">Belongs to the MAPRE family.</text>
</comment>
<dbReference type="GO" id="GO:0051301">
    <property type="term" value="P:cell division"/>
    <property type="evidence" value="ECO:0007669"/>
    <property type="project" value="UniProtKB-KW"/>
</dbReference>
<evidence type="ECO:0000256" key="4">
    <source>
        <dbReference type="ARBA" id="ARBA00022701"/>
    </source>
</evidence>
<evidence type="ECO:0000256" key="5">
    <source>
        <dbReference type="ARBA" id="ARBA00022737"/>
    </source>
</evidence>
<keyword evidence="7" id="KW-0206">Cytoskeleton</keyword>
<accession>A0A7S0UZ82</accession>
<feature type="domain" description="Calponin-homology (CH)" evidence="11">
    <location>
        <begin position="21"/>
        <end position="123"/>
    </location>
</feature>